<accession>A0A8S2ZB35</accession>
<comment type="caution">
    <text evidence="2">The sequence shown here is derived from an EMBL/GenBank/DDBJ whole genome shotgun (WGS) entry which is preliminary data.</text>
</comment>
<dbReference type="EMBL" id="CAJOBC010130295">
    <property type="protein sequence ID" value="CAF4610285.1"/>
    <property type="molecule type" value="Genomic_DNA"/>
</dbReference>
<feature type="non-terminal residue" evidence="2">
    <location>
        <position position="173"/>
    </location>
</feature>
<evidence type="ECO:0000256" key="1">
    <source>
        <dbReference type="SAM" id="MobiDB-lite"/>
    </source>
</evidence>
<dbReference type="Proteomes" id="UP000681722">
    <property type="component" value="Unassembled WGS sequence"/>
</dbReference>
<proteinExistence type="predicted"/>
<dbReference type="AlphaFoldDB" id="A0A8S2ZB35"/>
<feature type="non-terminal residue" evidence="2">
    <location>
        <position position="1"/>
    </location>
</feature>
<feature type="compositionally biased region" description="Polar residues" evidence="1">
    <location>
        <begin position="153"/>
        <end position="173"/>
    </location>
</feature>
<gene>
    <name evidence="2" type="ORF">SRO942_LOCUS49176</name>
</gene>
<sequence length="173" mass="19271">VRQSKSDDTLQHKTKTNSLDSLTDSHLSDDYKLLINSESDNSWNYNNNNVSGNNNMNIKNVLNIDDNDEILNTSVKSNDSQLPPLLNDHESEMNFNDTDMKDDIFPVLQPLVIKAVLSTLSLNSTDSPTTGTRRSSRQCTIPKQYNDYDMPARSSSTLALSPKRTASSLTVTS</sequence>
<name>A0A8S2ZB35_9BILA</name>
<protein>
    <submittedName>
        <fullName evidence="2">Uncharacterized protein</fullName>
    </submittedName>
</protein>
<reference evidence="2" key="1">
    <citation type="submission" date="2021-02" db="EMBL/GenBank/DDBJ databases">
        <authorList>
            <person name="Nowell W R."/>
        </authorList>
    </citation>
    <scope>NUCLEOTIDE SEQUENCE</scope>
</reference>
<feature type="region of interest" description="Disordered" evidence="1">
    <location>
        <begin position="145"/>
        <end position="173"/>
    </location>
</feature>
<evidence type="ECO:0000313" key="3">
    <source>
        <dbReference type="Proteomes" id="UP000681722"/>
    </source>
</evidence>
<organism evidence="2 3">
    <name type="scientific">Didymodactylos carnosus</name>
    <dbReference type="NCBI Taxonomy" id="1234261"/>
    <lineage>
        <taxon>Eukaryota</taxon>
        <taxon>Metazoa</taxon>
        <taxon>Spiralia</taxon>
        <taxon>Gnathifera</taxon>
        <taxon>Rotifera</taxon>
        <taxon>Eurotatoria</taxon>
        <taxon>Bdelloidea</taxon>
        <taxon>Philodinida</taxon>
        <taxon>Philodinidae</taxon>
        <taxon>Didymodactylos</taxon>
    </lineage>
</organism>
<evidence type="ECO:0000313" key="2">
    <source>
        <dbReference type="EMBL" id="CAF4610285.1"/>
    </source>
</evidence>